<dbReference type="Gene3D" id="3.40.50.300">
    <property type="entry name" value="P-loop containing nucleotide triphosphate hydrolases"/>
    <property type="match status" value="1"/>
</dbReference>
<comment type="subcellular location">
    <subcellularLocation>
        <location evidence="1">Cytoplasm</location>
    </subcellularLocation>
</comment>
<evidence type="ECO:0000313" key="5">
    <source>
        <dbReference type="EMBL" id="KKM09380.1"/>
    </source>
</evidence>
<dbReference type="Pfam" id="PF13238">
    <property type="entry name" value="AAA_18"/>
    <property type="match status" value="1"/>
</dbReference>
<dbReference type="InterPro" id="IPR041370">
    <property type="entry name" value="Mlase_EEF1AKMT1/ZCCHC4"/>
</dbReference>
<dbReference type="GO" id="GO:0032259">
    <property type="term" value="P:methylation"/>
    <property type="evidence" value="ECO:0007669"/>
    <property type="project" value="UniProtKB-KW"/>
</dbReference>
<dbReference type="SUPFAM" id="SSF53335">
    <property type="entry name" value="S-adenosyl-L-methionine-dependent methyltransferases"/>
    <property type="match status" value="1"/>
</dbReference>
<dbReference type="EMBL" id="LAZR01015528">
    <property type="protein sequence ID" value="KKM09380.1"/>
    <property type="molecule type" value="Genomic_DNA"/>
</dbReference>
<keyword evidence="3" id="KW-0489">Methyltransferase</keyword>
<evidence type="ECO:0000256" key="3">
    <source>
        <dbReference type="ARBA" id="ARBA00022603"/>
    </source>
</evidence>
<dbReference type="Gene3D" id="3.40.50.150">
    <property type="entry name" value="Vaccinia Virus protein VP39"/>
    <property type="match status" value="1"/>
</dbReference>
<dbReference type="InterPro" id="IPR029063">
    <property type="entry name" value="SAM-dependent_MTases_sf"/>
</dbReference>
<keyword evidence="2" id="KW-0963">Cytoplasm</keyword>
<dbReference type="Pfam" id="PF10237">
    <property type="entry name" value="N6-adenineMlase"/>
    <property type="match status" value="1"/>
</dbReference>
<proteinExistence type="predicted"/>
<reference evidence="5" key="1">
    <citation type="journal article" date="2015" name="Nature">
        <title>Complex archaea that bridge the gap between prokaryotes and eukaryotes.</title>
        <authorList>
            <person name="Spang A."/>
            <person name="Saw J.H."/>
            <person name="Jorgensen S.L."/>
            <person name="Zaremba-Niedzwiedzka K."/>
            <person name="Martijn J."/>
            <person name="Lind A.E."/>
            <person name="van Eijk R."/>
            <person name="Schleper C."/>
            <person name="Guy L."/>
            <person name="Ettema T.J."/>
        </authorList>
    </citation>
    <scope>NUCLEOTIDE SEQUENCE</scope>
</reference>
<dbReference type="InterPro" id="IPR027417">
    <property type="entry name" value="P-loop_NTPase"/>
</dbReference>
<gene>
    <name evidence="5" type="ORF">LCGC14_1722910</name>
</gene>
<dbReference type="GO" id="GO:0005737">
    <property type="term" value="C:cytoplasm"/>
    <property type="evidence" value="ECO:0007669"/>
    <property type="project" value="UniProtKB-SubCell"/>
</dbReference>
<comment type="caution">
    <text evidence="5">The sequence shown here is derived from an EMBL/GenBank/DDBJ whole genome shotgun (WGS) entry which is preliminary data.</text>
</comment>
<dbReference type="AlphaFoldDB" id="A0A0F9JSC8"/>
<evidence type="ECO:0000256" key="4">
    <source>
        <dbReference type="ARBA" id="ARBA00022679"/>
    </source>
</evidence>
<dbReference type="InterPro" id="IPR002052">
    <property type="entry name" value="DNA_methylase_N6_adenine_CS"/>
</dbReference>
<keyword evidence="4" id="KW-0808">Transferase</keyword>
<dbReference type="CDD" id="cd02440">
    <property type="entry name" value="AdoMet_MTases"/>
    <property type="match status" value="1"/>
</dbReference>
<protein>
    <submittedName>
        <fullName evidence="5">Uncharacterized protein</fullName>
    </submittedName>
</protein>
<name>A0A0F9JSC8_9ZZZZ</name>
<organism evidence="5">
    <name type="scientific">marine sediment metagenome</name>
    <dbReference type="NCBI Taxonomy" id="412755"/>
    <lineage>
        <taxon>unclassified sequences</taxon>
        <taxon>metagenomes</taxon>
        <taxon>ecological metagenomes</taxon>
    </lineage>
</organism>
<dbReference type="PANTHER" id="PTHR41930:SF1">
    <property type="entry name" value="DEPHOSPHO-COA KINASE"/>
    <property type="match status" value="1"/>
</dbReference>
<dbReference type="PANTHER" id="PTHR41930">
    <property type="entry name" value="UPF0200 PROTEIN MJ1399"/>
    <property type="match status" value="1"/>
</dbReference>
<dbReference type="PROSITE" id="PS00092">
    <property type="entry name" value="N6_MTASE"/>
    <property type="match status" value="1"/>
</dbReference>
<dbReference type="SUPFAM" id="SSF52540">
    <property type="entry name" value="P-loop containing nucleoside triphosphate hydrolases"/>
    <property type="match status" value="1"/>
</dbReference>
<accession>A0A0F9JSC8</accession>
<evidence type="ECO:0000256" key="1">
    <source>
        <dbReference type="ARBA" id="ARBA00004496"/>
    </source>
</evidence>
<dbReference type="GO" id="GO:0008168">
    <property type="term" value="F:methyltransferase activity"/>
    <property type="evidence" value="ECO:0007669"/>
    <property type="project" value="UniProtKB-KW"/>
</dbReference>
<dbReference type="GO" id="GO:0003676">
    <property type="term" value="F:nucleic acid binding"/>
    <property type="evidence" value="ECO:0007669"/>
    <property type="project" value="InterPro"/>
</dbReference>
<evidence type="ECO:0000256" key="2">
    <source>
        <dbReference type="ARBA" id="ARBA00022490"/>
    </source>
</evidence>
<sequence length="522" mass="61210">MTTILCFAGRRKSGKTTLSKALSDEIGWKRISFGDYIRNEAKKNQYYSSLTNREQKKYLQDLGEKLINEGPEKFCQEFLKFNEWNKEENLIIDGVRHKEILQKLIKFSLAVFLIYIKVEDEEIRRRILEGGGSEEYFHRYLETEQHSTESQVIDTLHLYADKVLDGSHDTNSLVQEVINWLSQREKAEENHRTDVYQVIIQARSTGLTSFEDILQFIGGADPFLVENLLYHETPYIKNHLKIPSRKKLRKSRDKARQLSASLLNYFPAANPLTSQWWFSLETIVFLSEQIWKLAGGNSVAFLGAPTVGFHYAVCYNENVIILDVDQHIIEVLNKKFTHDLEFTELAKNYNAFTKLQELEKNKYGVVLIDPPWYLPETKIFLQRATELIKKPGYILCTLPSKYTRPDLINQRTELIKDLLARNYEIISLDAKNIRYRVPDFEWRVYQAIKEFKGRMWRTGDLLLIKVLEQSNLTITEQSPKEMEIFARDPKKRRFFLDPNNICENNEEKCEEIKGFNSTISTR</sequence>